<protein>
    <recommendedName>
        <fullName evidence="4">DUF1294 domain-containing protein</fullName>
    </recommendedName>
</protein>
<dbReference type="Proteomes" id="UP000192477">
    <property type="component" value="Unassembled WGS sequence"/>
</dbReference>
<feature type="transmembrane region" description="Helical" evidence="1">
    <location>
        <begin position="41"/>
        <end position="59"/>
    </location>
</feature>
<dbReference type="EMBL" id="MJEA01000001">
    <property type="protein sequence ID" value="OQO71530.1"/>
    <property type="molecule type" value="Genomic_DNA"/>
</dbReference>
<proteinExistence type="predicted"/>
<sequence>MDVFIHNPLWLYLVLVNIYLFCLMGYDKYQAKRGKWRVPESNLIFVSLLGGGIGGLISREVFRHKTRKKKFTIGFAAGVVVDLILIYFFH</sequence>
<feature type="transmembrane region" description="Helical" evidence="1">
    <location>
        <begin position="9"/>
        <end position="26"/>
    </location>
</feature>
<dbReference type="RefSeq" id="WP_081181733.1">
    <property type="nucleotide sequence ID" value="NZ_MJEA01000001.1"/>
</dbReference>
<reference evidence="2 3" key="1">
    <citation type="journal article" date="2017" name="BMC Microbiol.">
        <title>Comparative genomics of Enterococcus spp. isolated from bovine feces.</title>
        <authorList>
            <person name="Beukers A.G."/>
            <person name="Zaheer R."/>
            <person name="Goji N."/>
            <person name="Amoako K.K."/>
            <person name="Chaves A.V."/>
            <person name="Ward M.P."/>
            <person name="McAllister T.A."/>
        </authorList>
    </citation>
    <scope>NUCLEOTIDE SEQUENCE [LARGE SCALE GENOMIC DNA]</scope>
    <source>
        <strain evidence="2 3">F1129D 143</strain>
    </source>
</reference>
<dbReference type="InterPro" id="IPR010718">
    <property type="entry name" value="DUF1294"/>
</dbReference>
<keyword evidence="1" id="KW-0812">Transmembrane</keyword>
<evidence type="ECO:0000256" key="1">
    <source>
        <dbReference type="SAM" id="Phobius"/>
    </source>
</evidence>
<comment type="caution">
    <text evidence="2">The sequence shown here is derived from an EMBL/GenBank/DDBJ whole genome shotgun (WGS) entry which is preliminary data.</text>
</comment>
<keyword evidence="1" id="KW-0472">Membrane</keyword>
<dbReference type="STRING" id="112904.BH747_01480"/>
<evidence type="ECO:0008006" key="4">
    <source>
        <dbReference type="Google" id="ProtNLM"/>
    </source>
</evidence>
<evidence type="ECO:0000313" key="3">
    <source>
        <dbReference type="Proteomes" id="UP000192477"/>
    </source>
</evidence>
<dbReference type="AlphaFoldDB" id="A0A1V8YFZ5"/>
<name>A0A1V8YFZ5_9ENTE</name>
<organism evidence="2 3">
    <name type="scientific">Enterococcus villorum</name>
    <dbReference type="NCBI Taxonomy" id="112904"/>
    <lineage>
        <taxon>Bacteria</taxon>
        <taxon>Bacillati</taxon>
        <taxon>Bacillota</taxon>
        <taxon>Bacilli</taxon>
        <taxon>Lactobacillales</taxon>
        <taxon>Enterococcaceae</taxon>
        <taxon>Enterococcus</taxon>
    </lineage>
</organism>
<dbReference type="OrthoDB" id="1698854at2"/>
<feature type="transmembrane region" description="Helical" evidence="1">
    <location>
        <begin position="71"/>
        <end position="89"/>
    </location>
</feature>
<gene>
    <name evidence="2" type="ORF">BH747_01480</name>
</gene>
<keyword evidence="1" id="KW-1133">Transmembrane helix</keyword>
<dbReference type="Pfam" id="PF06961">
    <property type="entry name" value="DUF1294"/>
    <property type="match status" value="1"/>
</dbReference>
<accession>A0A1V8YFZ5</accession>
<evidence type="ECO:0000313" key="2">
    <source>
        <dbReference type="EMBL" id="OQO71530.1"/>
    </source>
</evidence>